<sequence length="216" mass="24425">MRKIVSMVIMLLVMLVCVQQLHVDAAEQNVTAEKLWTVSLNTAVLNAPENLKKIELKSSTGELVPIIVTVNEIDGRILEVTTQDAYKVNEYYTLTIPAGFESKQGLKTIEDRIFTFFVNNQMTTNSLEGAWTTNYIYKDINWLITASFLNGTVQLQLKSGPTTHKGTENYEVNNGWMSMEVEDLSINLNGQIQVYNDKKFKIITKSGKVAYFTKVQ</sequence>
<dbReference type="OrthoDB" id="2440767at2"/>
<feature type="domain" description="SbsA Ig-like" evidence="3">
    <location>
        <begin position="22"/>
        <end position="107"/>
    </location>
</feature>
<dbReference type="InterPro" id="IPR032812">
    <property type="entry name" value="SbsA_Ig"/>
</dbReference>
<dbReference type="EMBL" id="MATO01000052">
    <property type="protein sequence ID" value="OCS88256.1"/>
    <property type="molecule type" value="Genomic_DNA"/>
</dbReference>
<evidence type="ECO:0000256" key="2">
    <source>
        <dbReference type="SAM" id="SignalP"/>
    </source>
</evidence>
<feature type="signal peptide" evidence="2">
    <location>
        <begin position="1"/>
        <end position="25"/>
    </location>
</feature>
<accession>A0A1C0YM55</accession>
<evidence type="ECO:0000259" key="3">
    <source>
        <dbReference type="Pfam" id="PF13205"/>
    </source>
</evidence>
<proteinExistence type="predicted"/>
<dbReference type="Proteomes" id="UP000093482">
    <property type="component" value="Unassembled WGS sequence"/>
</dbReference>
<dbReference type="Pfam" id="PF13205">
    <property type="entry name" value="Big_5"/>
    <property type="match status" value="1"/>
</dbReference>
<evidence type="ECO:0000313" key="4">
    <source>
        <dbReference type="EMBL" id="OCS88256.1"/>
    </source>
</evidence>
<protein>
    <recommendedName>
        <fullName evidence="3">SbsA Ig-like domain-containing protein</fullName>
    </recommendedName>
</protein>
<organism evidence="4 5">
    <name type="scientific">Caryophanon latum</name>
    <dbReference type="NCBI Taxonomy" id="33977"/>
    <lineage>
        <taxon>Bacteria</taxon>
        <taxon>Bacillati</taxon>
        <taxon>Bacillota</taxon>
        <taxon>Bacilli</taxon>
        <taxon>Bacillales</taxon>
        <taxon>Caryophanaceae</taxon>
        <taxon>Caryophanon</taxon>
    </lineage>
</organism>
<feature type="chain" id="PRO_5008649180" description="SbsA Ig-like domain-containing protein" evidence="2">
    <location>
        <begin position="26"/>
        <end position="216"/>
    </location>
</feature>
<gene>
    <name evidence="4" type="ORF">A6K76_13690</name>
</gene>
<keyword evidence="1 2" id="KW-0732">Signal</keyword>
<evidence type="ECO:0000313" key="5">
    <source>
        <dbReference type="Proteomes" id="UP000093482"/>
    </source>
</evidence>
<keyword evidence="5" id="KW-1185">Reference proteome</keyword>
<dbReference type="RefSeq" id="WP_066465634.1">
    <property type="nucleotide sequence ID" value="NZ_MATO01000052.1"/>
</dbReference>
<reference evidence="4 5" key="1">
    <citation type="submission" date="2016-07" db="EMBL/GenBank/DDBJ databases">
        <title>Caryophanon latum genome sequencing.</title>
        <authorList>
            <person name="Verma A."/>
            <person name="Pal Y."/>
            <person name="Krishnamurthi S."/>
        </authorList>
    </citation>
    <scope>NUCLEOTIDE SEQUENCE [LARGE SCALE GENOMIC DNA]</scope>
    <source>
        <strain evidence="4 5">DSM 14151</strain>
    </source>
</reference>
<name>A0A1C0YM55_9BACL</name>
<evidence type="ECO:0000256" key="1">
    <source>
        <dbReference type="ARBA" id="ARBA00022729"/>
    </source>
</evidence>
<comment type="caution">
    <text evidence="4">The sequence shown here is derived from an EMBL/GenBank/DDBJ whole genome shotgun (WGS) entry which is preliminary data.</text>
</comment>
<dbReference type="AlphaFoldDB" id="A0A1C0YM55"/>